<feature type="compositionally biased region" description="Basic and acidic residues" evidence="1">
    <location>
        <begin position="360"/>
        <end position="369"/>
    </location>
</feature>
<dbReference type="EMBL" id="JALLPJ020001157">
    <property type="protein sequence ID" value="KAL3775334.1"/>
    <property type="molecule type" value="Genomic_DNA"/>
</dbReference>
<evidence type="ECO:0000256" key="2">
    <source>
        <dbReference type="SAM" id="Phobius"/>
    </source>
</evidence>
<organism evidence="3 4">
    <name type="scientific">Cyclotella atomus</name>
    <dbReference type="NCBI Taxonomy" id="382360"/>
    <lineage>
        <taxon>Eukaryota</taxon>
        <taxon>Sar</taxon>
        <taxon>Stramenopiles</taxon>
        <taxon>Ochrophyta</taxon>
        <taxon>Bacillariophyta</taxon>
        <taxon>Coscinodiscophyceae</taxon>
        <taxon>Thalassiosirophycidae</taxon>
        <taxon>Stephanodiscales</taxon>
        <taxon>Stephanodiscaceae</taxon>
        <taxon>Cyclotella</taxon>
    </lineage>
</organism>
<feature type="transmembrane region" description="Helical" evidence="2">
    <location>
        <begin position="481"/>
        <end position="501"/>
    </location>
</feature>
<accession>A0ABD3NIH3</accession>
<protein>
    <recommendedName>
        <fullName evidence="5">Transmembrane protein</fullName>
    </recommendedName>
</protein>
<evidence type="ECO:0008006" key="5">
    <source>
        <dbReference type="Google" id="ProtNLM"/>
    </source>
</evidence>
<dbReference type="Proteomes" id="UP001530400">
    <property type="component" value="Unassembled WGS sequence"/>
</dbReference>
<evidence type="ECO:0000313" key="4">
    <source>
        <dbReference type="Proteomes" id="UP001530400"/>
    </source>
</evidence>
<feature type="region of interest" description="Disordered" evidence="1">
    <location>
        <begin position="360"/>
        <end position="394"/>
    </location>
</feature>
<feature type="transmembrane region" description="Helical" evidence="2">
    <location>
        <begin position="541"/>
        <end position="560"/>
    </location>
</feature>
<reference evidence="3 4" key="1">
    <citation type="submission" date="2024-10" db="EMBL/GenBank/DDBJ databases">
        <title>Updated reference genomes for cyclostephanoid diatoms.</title>
        <authorList>
            <person name="Roberts W.R."/>
            <person name="Alverson A.J."/>
        </authorList>
    </citation>
    <scope>NUCLEOTIDE SEQUENCE [LARGE SCALE GENOMIC DNA]</scope>
    <source>
        <strain evidence="3 4">AJA010-31</strain>
    </source>
</reference>
<feature type="transmembrane region" description="Helical" evidence="2">
    <location>
        <begin position="277"/>
        <end position="297"/>
    </location>
</feature>
<name>A0ABD3NIH3_9STRA</name>
<feature type="transmembrane region" description="Helical" evidence="2">
    <location>
        <begin position="572"/>
        <end position="590"/>
    </location>
</feature>
<keyword evidence="2" id="KW-0472">Membrane</keyword>
<gene>
    <name evidence="3" type="ORF">ACHAWO_001265</name>
</gene>
<sequence length="680" mass="75426">MATAYCSSESFPFVFTDEAGNIVPGVENDDGICIFPSSSCGTSSCCQPRSFTTGSYYMFIAFALIFLPQRFVHKYFQQIYERDPSLLDNVQSNKRPTWLLRWPLSHLAWIYDWGIWVGVTVLIVTPTVMKPSIQEELNVSARTVLQSAEAFLSAYKEIFQFVEDIINIKINYALSSGDLHAANELVHLGIAGSIFTGLLASFIATVLGAIPPVLQALTNPGYQSDLELYPGCTIIEDEADTHHLILRYWMIEIWKFPGTQAAMVIAGFMYGAMEYNLAGWIMSLGWALLPLIWFTNLSKPIEKLLLLAWAEFSVPYLIVVLSIIYLVSPLGASIRDETGVQISITKLCSSFCELLRPERVNGDTERERQTPPAAAENDGGLENASPVENHQADSKSGAKDLVKEGLCIMCLDVCVQLAKTLAIYLALKTDAATAYQLTALESQLPSYGIAYTTGMAFAFKIVGPIFLTMKEYGLFFKMARVYLVCTFLIIPLIIGSTLPFLEGLSLESGRNACEYLFSNECAPFFTKVYGPNATGGAFTLYHTYAAFSFGTATESVYIVVRAMILTMLDFEYVLKSTVVAMVFYVVAILVASMGNPFGKEAISLWVAMYAPQVVLILLFIGRLHTLFRRLVKGEVKGALRDRFRQKILSRNQTTGARIRDLNLQGLFPMNLCGPWSTCSK</sequence>
<feature type="transmembrane region" description="Helical" evidence="2">
    <location>
        <begin position="185"/>
        <end position="210"/>
    </location>
</feature>
<comment type="caution">
    <text evidence="3">The sequence shown here is derived from an EMBL/GenBank/DDBJ whole genome shotgun (WGS) entry which is preliminary data.</text>
</comment>
<feature type="transmembrane region" description="Helical" evidence="2">
    <location>
        <begin position="449"/>
        <end position="469"/>
    </location>
</feature>
<keyword evidence="2" id="KW-1133">Transmembrane helix</keyword>
<feature type="transmembrane region" description="Helical" evidence="2">
    <location>
        <begin position="304"/>
        <end position="327"/>
    </location>
</feature>
<feature type="transmembrane region" description="Helical" evidence="2">
    <location>
        <begin position="54"/>
        <end position="72"/>
    </location>
</feature>
<dbReference type="AlphaFoldDB" id="A0ABD3NIH3"/>
<feature type="transmembrane region" description="Helical" evidence="2">
    <location>
        <begin position="602"/>
        <end position="620"/>
    </location>
</feature>
<feature type="transmembrane region" description="Helical" evidence="2">
    <location>
        <begin position="109"/>
        <end position="129"/>
    </location>
</feature>
<proteinExistence type="predicted"/>
<keyword evidence="4" id="KW-1185">Reference proteome</keyword>
<evidence type="ECO:0000256" key="1">
    <source>
        <dbReference type="SAM" id="MobiDB-lite"/>
    </source>
</evidence>
<evidence type="ECO:0000313" key="3">
    <source>
        <dbReference type="EMBL" id="KAL3775334.1"/>
    </source>
</evidence>
<keyword evidence="2" id="KW-0812">Transmembrane</keyword>